<dbReference type="EMBL" id="JADFTS010000007">
    <property type="protein sequence ID" value="KAF9597037.1"/>
    <property type="molecule type" value="Genomic_DNA"/>
</dbReference>
<comment type="caution">
    <text evidence="1">The sequence shown here is derived from an EMBL/GenBank/DDBJ whole genome shotgun (WGS) entry which is preliminary data.</text>
</comment>
<dbReference type="Proteomes" id="UP000631114">
    <property type="component" value="Unassembled WGS sequence"/>
</dbReference>
<reference evidence="1 2" key="1">
    <citation type="submission" date="2020-10" db="EMBL/GenBank/DDBJ databases">
        <title>The Coptis chinensis genome and diversification of protoberbering-type alkaloids.</title>
        <authorList>
            <person name="Wang B."/>
            <person name="Shu S."/>
            <person name="Song C."/>
            <person name="Liu Y."/>
        </authorList>
    </citation>
    <scope>NUCLEOTIDE SEQUENCE [LARGE SCALE GENOMIC DNA]</scope>
    <source>
        <strain evidence="1">HL-2020</strain>
        <tissue evidence="1">Leaf</tissue>
    </source>
</reference>
<evidence type="ECO:0008006" key="3">
    <source>
        <dbReference type="Google" id="ProtNLM"/>
    </source>
</evidence>
<dbReference type="GO" id="GO:0016567">
    <property type="term" value="P:protein ubiquitination"/>
    <property type="evidence" value="ECO:0007669"/>
    <property type="project" value="UniProtKB-UniPathway"/>
</dbReference>
<protein>
    <recommendedName>
        <fullName evidence="3">BTB domain-containing protein</fullName>
    </recommendedName>
</protein>
<name>A0A835LLM0_9MAGN</name>
<dbReference type="PANTHER" id="PTHR31060:SF30">
    <property type="entry name" value="OS07G0668800 PROTEIN"/>
    <property type="match status" value="1"/>
</dbReference>
<dbReference type="InterPro" id="IPR038920">
    <property type="entry name" value="At3g05675-like"/>
</dbReference>
<organism evidence="1 2">
    <name type="scientific">Coptis chinensis</name>
    <dbReference type="NCBI Taxonomy" id="261450"/>
    <lineage>
        <taxon>Eukaryota</taxon>
        <taxon>Viridiplantae</taxon>
        <taxon>Streptophyta</taxon>
        <taxon>Embryophyta</taxon>
        <taxon>Tracheophyta</taxon>
        <taxon>Spermatophyta</taxon>
        <taxon>Magnoliopsida</taxon>
        <taxon>Ranunculales</taxon>
        <taxon>Ranunculaceae</taxon>
        <taxon>Coptidoideae</taxon>
        <taxon>Coptis</taxon>
    </lineage>
</organism>
<dbReference type="UniPathway" id="UPA00143"/>
<dbReference type="AlphaFoldDB" id="A0A835LLM0"/>
<proteinExistence type="predicted"/>
<accession>A0A835LLM0</accession>
<dbReference type="PANTHER" id="PTHR31060">
    <property type="entry name" value="OSJNBA0011J08.25 PROTEIN-RELATED"/>
    <property type="match status" value="1"/>
</dbReference>
<gene>
    <name evidence="1" type="ORF">IFM89_015192</name>
</gene>
<evidence type="ECO:0000313" key="2">
    <source>
        <dbReference type="Proteomes" id="UP000631114"/>
    </source>
</evidence>
<sequence length="104" mass="12399">MEINTTEEARAQCNIGNKSTSDVVVRIRTQEGRDEWLYCHSHVLVKKTKYFADRLSENWPTCKILDSRHSRRSVRQESGLTTMFHYYVSSMLFRWLDAQHMPWC</sequence>
<keyword evidence="2" id="KW-1185">Reference proteome</keyword>
<evidence type="ECO:0000313" key="1">
    <source>
        <dbReference type="EMBL" id="KAF9597037.1"/>
    </source>
</evidence>
<dbReference type="OrthoDB" id="1878759at2759"/>